<feature type="chain" id="PRO_5045348046" description="Lipoprotein" evidence="1">
    <location>
        <begin position="25"/>
        <end position="182"/>
    </location>
</feature>
<keyword evidence="1" id="KW-0732">Signal</keyword>
<proteinExistence type="predicted"/>
<feature type="signal peptide" evidence="1">
    <location>
        <begin position="1"/>
        <end position="24"/>
    </location>
</feature>
<dbReference type="Proteomes" id="UP001180087">
    <property type="component" value="Chromosome"/>
</dbReference>
<reference evidence="2" key="1">
    <citation type="submission" date="2023-06" db="EMBL/GenBank/DDBJ databases">
        <title>A Treasure from Seagulls: Isolation and Description of Aciduricobacillus qingdaonensis gen. nov., sp. nov., a Rare Obligately Uric Acid-utilizing Member in the Family Bacillaceae.</title>
        <authorList>
            <person name="Liu W."/>
            <person name="Wang B."/>
        </authorList>
    </citation>
    <scope>NUCLEOTIDE SEQUENCE</scope>
    <source>
        <strain evidence="2">44XB</strain>
    </source>
</reference>
<sequence>MYKWFGCLMLSCLFFLSGCMSSTAYKDKDVAAVVRGEKITVGYLRFLYPDDALTDMVEGAVKAKLAEQEVKKMNIDISKQVIDIKESHGTYPPDELKSAEAQSIRTFADPQAAKLGIEPQEYYKKYTETSAKMVAYINTYTSEILGELKDDEFGIEEYDHHANELLDDLVEQNKEAIEIRIK</sequence>
<dbReference type="EMBL" id="CP129113">
    <property type="protein sequence ID" value="WLV25857.1"/>
    <property type="molecule type" value="Genomic_DNA"/>
</dbReference>
<evidence type="ECO:0000313" key="3">
    <source>
        <dbReference type="Proteomes" id="UP001180087"/>
    </source>
</evidence>
<evidence type="ECO:0008006" key="4">
    <source>
        <dbReference type="Google" id="ProtNLM"/>
    </source>
</evidence>
<evidence type="ECO:0000256" key="1">
    <source>
        <dbReference type="SAM" id="SignalP"/>
    </source>
</evidence>
<evidence type="ECO:0000313" key="2">
    <source>
        <dbReference type="EMBL" id="WLV25857.1"/>
    </source>
</evidence>
<keyword evidence="3" id="KW-1185">Reference proteome</keyword>
<protein>
    <recommendedName>
        <fullName evidence="4">Lipoprotein</fullName>
    </recommendedName>
</protein>
<organism evidence="2 3">
    <name type="scientific">Aciduricibacillus chroicocephali</name>
    <dbReference type="NCBI Taxonomy" id="3054939"/>
    <lineage>
        <taxon>Bacteria</taxon>
        <taxon>Bacillati</taxon>
        <taxon>Bacillota</taxon>
        <taxon>Bacilli</taxon>
        <taxon>Bacillales</taxon>
        <taxon>Bacillaceae</taxon>
        <taxon>Aciduricibacillus</taxon>
    </lineage>
</organism>
<name>A0ABY9KYP9_9BACI</name>
<dbReference type="PROSITE" id="PS51257">
    <property type="entry name" value="PROKAR_LIPOPROTEIN"/>
    <property type="match status" value="1"/>
</dbReference>
<dbReference type="RefSeq" id="WP_348029647.1">
    <property type="nucleotide sequence ID" value="NZ_CP129113.1"/>
</dbReference>
<accession>A0ABY9KYP9</accession>
<gene>
    <name evidence="2" type="ORF">QR721_06550</name>
</gene>